<dbReference type="AlphaFoldDB" id="A0A7U3USZ2"/>
<dbReference type="Proteomes" id="UP000595703">
    <property type="component" value="Chromosome"/>
</dbReference>
<evidence type="ECO:0000256" key="3">
    <source>
        <dbReference type="ARBA" id="ARBA00022692"/>
    </source>
</evidence>
<dbReference type="GO" id="GO:0005886">
    <property type="term" value="C:plasma membrane"/>
    <property type="evidence" value="ECO:0007669"/>
    <property type="project" value="UniProtKB-SubCell"/>
</dbReference>
<protein>
    <submittedName>
        <fullName evidence="7">Putative integral membrane protein</fullName>
    </submittedName>
</protein>
<feature type="transmembrane region" description="Helical" evidence="6">
    <location>
        <begin position="105"/>
        <end position="128"/>
    </location>
</feature>
<evidence type="ECO:0000256" key="5">
    <source>
        <dbReference type="ARBA" id="ARBA00023136"/>
    </source>
</evidence>
<dbReference type="KEGG" id="arev:RVR_4229"/>
<feature type="transmembrane region" description="Helical" evidence="6">
    <location>
        <begin position="248"/>
        <end position="269"/>
    </location>
</feature>
<evidence type="ECO:0000256" key="1">
    <source>
        <dbReference type="ARBA" id="ARBA00004651"/>
    </source>
</evidence>
<keyword evidence="8" id="KW-1185">Reference proteome</keyword>
<evidence type="ECO:0000256" key="4">
    <source>
        <dbReference type="ARBA" id="ARBA00022989"/>
    </source>
</evidence>
<sequence>MGHSARYPQALTLREGDAMAGLTDAWKRSAIGRLSKQASHIELMHRSMGFAALGFVTLMPLLVVVAAATPWENRPGFAQWVVDGMGLNASGAHSMRTMFAAPNHVLGATGAWSLASAAYFGLSFVASVETGYRKIWDLPSGPWHRDWRRAVWLAVLTAYLFGESQSAALLGSGPVPSAVRILLTFTLGVLFFAWGQNFLLYGSVRVRTALPGAVLTMLGLAGLRIFSHLFFAPMVVSNAVTYGPVGNVLTVVTWLVGVGFVVFGGALVGRHVRDGRTLRRGGEIPRPPQPEGWFEVPEATVPALPWRSDGAGGTTD</sequence>
<name>A0A7U3USZ2_9ACTN</name>
<evidence type="ECO:0000313" key="7">
    <source>
        <dbReference type="EMBL" id="BBA98153.1"/>
    </source>
</evidence>
<feature type="transmembrane region" description="Helical" evidence="6">
    <location>
        <begin position="149"/>
        <end position="169"/>
    </location>
</feature>
<reference evidence="7 8" key="4">
    <citation type="journal article" date="2020" name="Sci. Rep.">
        <title>beta-carboline chemical signals induce reveromycin production through a LuxR family regulator in Streptomyces sp. SN-593.</title>
        <authorList>
            <person name="Panthee S."/>
            <person name="Kito N."/>
            <person name="Hayashi T."/>
            <person name="Shimizu T."/>
            <person name="Ishikawa J."/>
            <person name="Hamamoto H."/>
            <person name="Osada H."/>
            <person name="Takahashi S."/>
        </authorList>
    </citation>
    <scope>NUCLEOTIDE SEQUENCE [LARGE SCALE GENOMIC DNA]</scope>
    <source>
        <strain evidence="7 8">SN-593</strain>
    </source>
</reference>
<dbReference type="EMBL" id="AP018365">
    <property type="protein sequence ID" value="BBA98153.1"/>
    <property type="molecule type" value="Genomic_DNA"/>
</dbReference>
<gene>
    <name evidence="7" type="ORF">RVR_4229</name>
</gene>
<reference evidence="7 8" key="1">
    <citation type="journal article" date="2010" name="J. Bacteriol.">
        <title>Biochemical characterization of a novel indole prenyltransferase from Streptomyces sp. SN-593.</title>
        <authorList>
            <person name="Takahashi S."/>
            <person name="Takagi H."/>
            <person name="Toyoda A."/>
            <person name="Uramoto M."/>
            <person name="Nogawa T."/>
            <person name="Ueki M."/>
            <person name="Sakaki Y."/>
            <person name="Osada H."/>
        </authorList>
    </citation>
    <scope>NUCLEOTIDE SEQUENCE [LARGE SCALE GENOMIC DNA]</scope>
    <source>
        <strain evidence="7 8">SN-593</strain>
    </source>
</reference>
<reference evidence="7 8" key="2">
    <citation type="journal article" date="2011" name="J. Antibiot.">
        <title>Furaquinocins I and J: novel polyketide isoprenoid hybrid compounds from Streptomyces reveromyceticus SN-593.</title>
        <authorList>
            <person name="Panthee S."/>
            <person name="Takahashi S."/>
            <person name="Takagi H."/>
            <person name="Nogawa T."/>
            <person name="Oowada E."/>
            <person name="Uramoto M."/>
            <person name="Osada H."/>
        </authorList>
    </citation>
    <scope>NUCLEOTIDE SEQUENCE [LARGE SCALE GENOMIC DNA]</scope>
    <source>
        <strain evidence="7 8">SN-593</strain>
    </source>
</reference>
<dbReference type="Pfam" id="PF03631">
    <property type="entry name" value="Virul_fac_BrkB"/>
    <property type="match status" value="1"/>
</dbReference>
<reference evidence="7 8" key="3">
    <citation type="journal article" date="2011" name="Nat. Chem. Biol.">
        <title>Reveromycin A biosynthesis uses RevG and RevJ for stereospecific spiroacetal formation.</title>
        <authorList>
            <person name="Takahashi S."/>
            <person name="Toyoda A."/>
            <person name="Sekiyama Y."/>
            <person name="Takagi H."/>
            <person name="Nogawa T."/>
            <person name="Uramoto M."/>
            <person name="Suzuki R."/>
            <person name="Koshino H."/>
            <person name="Kumano T."/>
            <person name="Panthee S."/>
            <person name="Dairi T."/>
            <person name="Ishikawa J."/>
            <person name="Ikeda H."/>
            <person name="Sakaki Y."/>
            <person name="Osada H."/>
        </authorList>
    </citation>
    <scope>NUCLEOTIDE SEQUENCE [LARGE SCALE GENOMIC DNA]</scope>
    <source>
        <strain evidence="7 8">SN-593</strain>
    </source>
</reference>
<evidence type="ECO:0000256" key="2">
    <source>
        <dbReference type="ARBA" id="ARBA00022475"/>
    </source>
</evidence>
<accession>A0A7U3USZ2</accession>
<keyword evidence="2" id="KW-1003">Cell membrane</keyword>
<dbReference type="InterPro" id="IPR017039">
    <property type="entry name" value="Virul_fac_BrkB"/>
</dbReference>
<comment type="subcellular location">
    <subcellularLocation>
        <location evidence="1">Cell membrane</location>
        <topology evidence="1">Multi-pass membrane protein</topology>
    </subcellularLocation>
</comment>
<feature type="transmembrane region" description="Helical" evidence="6">
    <location>
        <begin position="181"/>
        <end position="201"/>
    </location>
</feature>
<organism evidence="7 8">
    <name type="scientific">Actinacidiphila reveromycinica</name>
    <dbReference type="NCBI Taxonomy" id="659352"/>
    <lineage>
        <taxon>Bacteria</taxon>
        <taxon>Bacillati</taxon>
        <taxon>Actinomycetota</taxon>
        <taxon>Actinomycetes</taxon>
        <taxon>Kitasatosporales</taxon>
        <taxon>Streptomycetaceae</taxon>
        <taxon>Actinacidiphila</taxon>
    </lineage>
</organism>
<keyword evidence="3 6" id="KW-0812">Transmembrane</keyword>
<proteinExistence type="predicted"/>
<keyword evidence="5 6" id="KW-0472">Membrane</keyword>
<evidence type="ECO:0000256" key="6">
    <source>
        <dbReference type="SAM" id="Phobius"/>
    </source>
</evidence>
<keyword evidence="4 6" id="KW-1133">Transmembrane helix</keyword>
<evidence type="ECO:0000313" key="8">
    <source>
        <dbReference type="Proteomes" id="UP000595703"/>
    </source>
</evidence>
<feature type="transmembrane region" description="Helical" evidence="6">
    <location>
        <begin position="213"/>
        <end position="236"/>
    </location>
</feature>
<feature type="transmembrane region" description="Helical" evidence="6">
    <location>
        <begin position="50"/>
        <end position="71"/>
    </location>
</feature>